<evidence type="ECO:0000313" key="3">
    <source>
        <dbReference type="Proteomes" id="UP000765509"/>
    </source>
</evidence>
<gene>
    <name evidence="2" type="ORF">O181_028236</name>
</gene>
<feature type="transmembrane region" description="Helical" evidence="1">
    <location>
        <begin position="86"/>
        <end position="107"/>
    </location>
</feature>
<organism evidence="2 3">
    <name type="scientific">Austropuccinia psidii MF-1</name>
    <dbReference type="NCBI Taxonomy" id="1389203"/>
    <lineage>
        <taxon>Eukaryota</taxon>
        <taxon>Fungi</taxon>
        <taxon>Dikarya</taxon>
        <taxon>Basidiomycota</taxon>
        <taxon>Pucciniomycotina</taxon>
        <taxon>Pucciniomycetes</taxon>
        <taxon>Pucciniales</taxon>
        <taxon>Sphaerophragmiaceae</taxon>
        <taxon>Austropuccinia</taxon>
    </lineage>
</organism>
<keyword evidence="1" id="KW-1133">Transmembrane helix</keyword>
<evidence type="ECO:0008006" key="4">
    <source>
        <dbReference type="Google" id="ProtNLM"/>
    </source>
</evidence>
<accession>A0A9Q3CNR9</accession>
<dbReference type="EMBL" id="AVOT02009637">
    <property type="protein sequence ID" value="MBW0488521.1"/>
    <property type="molecule type" value="Genomic_DNA"/>
</dbReference>
<name>A0A9Q3CNR9_9BASI</name>
<sequence length="252" mass="28339">MCNTHSKYQCYAKNPHLRPSLKNNKRKNQASAPLSTTQALITSNNAPSEPQYLIIDCGATQYMFSSQRYLTSFTKTPEINFSSVDLAGTLVSVGIGTFFILCGNSLLSLKNSLFFPRLNCNLVFLLALSCKKVSINREVDLFTLEINEKGSIKGKITNNPMRVEHSIPESYVETAPSNLWHKRLGHPGKSTIKLMELPIINPACSTFNLNKIHMLRLNKHFGYVIQPLELSVLNSLVLYLLLQFLGFYIFST</sequence>
<proteinExistence type="predicted"/>
<dbReference type="AlphaFoldDB" id="A0A9Q3CNR9"/>
<evidence type="ECO:0000313" key="2">
    <source>
        <dbReference type="EMBL" id="MBW0488521.1"/>
    </source>
</evidence>
<evidence type="ECO:0000256" key="1">
    <source>
        <dbReference type="SAM" id="Phobius"/>
    </source>
</evidence>
<dbReference type="Proteomes" id="UP000765509">
    <property type="component" value="Unassembled WGS sequence"/>
</dbReference>
<keyword evidence="3" id="KW-1185">Reference proteome</keyword>
<keyword evidence="1" id="KW-0472">Membrane</keyword>
<reference evidence="2" key="1">
    <citation type="submission" date="2021-03" db="EMBL/GenBank/DDBJ databases">
        <title>Draft genome sequence of rust myrtle Austropuccinia psidii MF-1, a brazilian biotype.</title>
        <authorList>
            <person name="Quecine M.C."/>
            <person name="Pachon D.M.R."/>
            <person name="Bonatelli M.L."/>
            <person name="Correr F.H."/>
            <person name="Franceschini L.M."/>
            <person name="Leite T.F."/>
            <person name="Margarido G.R.A."/>
            <person name="Almeida C.A."/>
            <person name="Ferrarezi J.A."/>
            <person name="Labate C.A."/>
        </authorList>
    </citation>
    <scope>NUCLEOTIDE SEQUENCE</scope>
    <source>
        <strain evidence="2">MF-1</strain>
    </source>
</reference>
<keyword evidence="1" id="KW-0812">Transmembrane</keyword>
<dbReference type="OrthoDB" id="3251181at2759"/>
<protein>
    <recommendedName>
        <fullName evidence="4">GAG-pre-integrase domain-containing protein</fullName>
    </recommendedName>
</protein>
<feature type="transmembrane region" description="Helical" evidence="1">
    <location>
        <begin position="221"/>
        <end position="250"/>
    </location>
</feature>
<comment type="caution">
    <text evidence="2">The sequence shown here is derived from an EMBL/GenBank/DDBJ whole genome shotgun (WGS) entry which is preliminary data.</text>
</comment>